<organism evidence="3 4">
    <name type="scientific">Pichia membranifaciens NRRL Y-2026</name>
    <dbReference type="NCBI Taxonomy" id="763406"/>
    <lineage>
        <taxon>Eukaryota</taxon>
        <taxon>Fungi</taxon>
        <taxon>Dikarya</taxon>
        <taxon>Ascomycota</taxon>
        <taxon>Saccharomycotina</taxon>
        <taxon>Pichiomycetes</taxon>
        <taxon>Pichiales</taxon>
        <taxon>Pichiaceae</taxon>
        <taxon>Pichia</taxon>
    </lineage>
</organism>
<feature type="transmembrane region" description="Helical" evidence="1">
    <location>
        <begin position="410"/>
        <end position="429"/>
    </location>
</feature>
<keyword evidence="1" id="KW-1133">Transmembrane helix</keyword>
<feature type="transmembrane region" description="Helical" evidence="1">
    <location>
        <begin position="278"/>
        <end position="301"/>
    </location>
</feature>
<evidence type="ECO:0000313" key="4">
    <source>
        <dbReference type="Proteomes" id="UP000094455"/>
    </source>
</evidence>
<sequence>MKLVPALVATLYASACVALSDTYTIGNDKVLQTCAYVSNSENFLQRLFYSQEPSINIHFPKQNEAENVEVYTLIMGGEDMNKVTIGMNPYFKVCDEYALAGGFCQHESDETHYKKKTLPELIDSNSFGYPIESFMLSSSGDDHVYKLTKSSVYCVMFLTSSIPEGHAELTVEIDWVQSFGSLLVSDFDRMSTSLYFFLAYGALGAFVFVSTYLKIQNDKTSVSLDHLKYKKYTLQYKFLIFHWGSAVLYLVTMIHYIALNKYGYITNSIIVPFSNLAALSLTTLLSVWMIYNLMLFSAGAWFGGLKNSSLKLYAARFIAIVLVFEMLVFDVETSSIYSLIGEAPTDFLSVVIYFEFIAIFLLGLVWAISTSFTIKDSKLKNTFYLSILLLTIVFSTVIFGAYIFSSTAQASAVAYSIEFIFSLIFTLLWNNVVVENNEIVYKA</sequence>
<dbReference type="EMBL" id="KV454007">
    <property type="protein sequence ID" value="ODQ44488.1"/>
    <property type="molecule type" value="Genomic_DNA"/>
</dbReference>
<feature type="chain" id="PRO_5009133341" description="Intimal thickness related receptor IRP domain-containing protein" evidence="2">
    <location>
        <begin position="19"/>
        <end position="443"/>
    </location>
</feature>
<keyword evidence="2" id="KW-0732">Signal</keyword>
<keyword evidence="1" id="KW-0472">Membrane</keyword>
<keyword evidence="1" id="KW-0812">Transmembrane</keyword>
<proteinExistence type="predicted"/>
<gene>
    <name evidence="3" type="ORF">PICMEDRAFT_18387</name>
</gene>
<feature type="signal peptide" evidence="2">
    <location>
        <begin position="1"/>
        <end position="18"/>
    </location>
</feature>
<dbReference type="AlphaFoldDB" id="A0A1E3NFZ6"/>
<evidence type="ECO:0008006" key="5">
    <source>
        <dbReference type="Google" id="ProtNLM"/>
    </source>
</evidence>
<feature type="transmembrane region" description="Helical" evidence="1">
    <location>
        <begin position="194"/>
        <end position="215"/>
    </location>
</feature>
<dbReference type="RefSeq" id="XP_019015601.1">
    <property type="nucleotide sequence ID" value="XM_019161982.1"/>
</dbReference>
<dbReference type="STRING" id="763406.A0A1E3NFZ6"/>
<dbReference type="GeneID" id="30178669"/>
<dbReference type="OrthoDB" id="3996329at2759"/>
<evidence type="ECO:0000313" key="3">
    <source>
        <dbReference type="EMBL" id="ODQ44488.1"/>
    </source>
</evidence>
<reference evidence="3 4" key="1">
    <citation type="journal article" date="2016" name="Proc. Natl. Acad. Sci. U.S.A.">
        <title>Comparative genomics of biotechnologically important yeasts.</title>
        <authorList>
            <person name="Riley R."/>
            <person name="Haridas S."/>
            <person name="Wolfe K.H."/>
            <person name="Lopes M.R."/>
            <person name="Hittinger C.T."/>
            <person name="Goeker M."/>
            <person name="Salamov A.A."/>
            <person name="Wisecaver J.H."/>
            <person name="Long T.M."/>
            <person name="Calvey C.H."/>
            <person name="Aerts A.L."/>
            <person name="Barry K.W."/>
            <person name="Choi C."/>
            <person name="Clum A."/>
            <person name="Coughlan A.Y."/>
            <person name="Deshpande S."/>
            <person name="Douglass A.P."/>
            <person name="Hanson S.J."/>
            <person name="Klenk H.-P."/>
            <person name="LaButti K.M."/>
            <person name="Lapidus A."/>
            <person name="Lindquist E.A."/>
            <person name="Lipzen A.M."/>
            <person name="Meier-Kolthoff J.P."/>
            <person name="Ohm R.A."/>
            <person name="Otillar R.P."/>
            <person name="Pangilinan J.L."/>
            <person name="Peng Y."/>
            <person name="Rokas A."/>
            <person name="Rosa C.A."/>
            <person name="Scheuner C."/>
            <person name="Sibirny A.A."/>
            <person name="Slot J.C."/>
            <person name="Stielow J.B."/>
            <person name="Sun H."/>
            <person name="Kurtzman C.P."/>
            <person name="Blackwell M."/>
            <person name="Grigoriev I.V."/>
            <person name="Jeffries T.W."/>
        </authorList>
    </citation>
    <scope>NUCLEOTIDE SEQUENCE [LARGE SCALE GENOMIC DNA]</scope>
    <source>
        <strain evidence="3 4">NRRL Y-2026</strain>
    </source>
</reference>
<evidence type="ECO:0000256" key="2">
    <source>
        <dbReference type="SAM" id="SignalP"/>
    </source>
</evidence>
<evidence type="ECO:0000256" key="1">
    <source>
        <dbReference type="SAM" id="Phobius"/>
    </source>
</evidence>
<keyword evidence="4" id="KW-1185">Reference proteome</keyword>
<feature type="transmembrane region" description="Helical" evidence="1">
    <location>
        <begin position="313"/>
        <end position="331"/>
    </location>
</feature>
<feature type="transmembrane region" description="Helical" evidence="1">
    <location>
        <begin position="351"/>
        <end position="370"/>
    </location>
</feature>
<dbReference type="Proteomes" id="UP000094455">
    <property type="component" value="Unassembled WGS sequence"/>
</dbReference>
<feature type="transmembrane region" description="Helical" evidence="1">
    <location>
        <begin position="236"/>
        <end position="258"/>
    </location>
</feature>
<accession>A0A1E3NFZ6</accession>
<feature type="transmembrane region" description="Helical" evidence="1">
    <location>
        <begin position="382"/>
        <end position="404"/>
    </location>
</feature>
<protein>
    <recommendedName>
        <fullName evidence="5">Intimal thickness related receptor IRP domain-containing protein</fullName>
    </recommendedName>
</protein>
<name>A0A1E3NFZ6_9ASCO</name>